<dbReference type="EMBL" id="KV429047">
    <property type="protein sequence ID" value="KZT71154.1"/>
    <property type="molecule type" value="Genomic_DNA"/>
</dbReference>
<dbReference type="Pfam" id="PF15370">
    <property type="entry name" value="NOPCHAP1"/>
    <property type="match status" value="1"/>
</dbReference>
<feature type="compositionally biased region" description="Low complexity" evidence="1">
    <location>
        <begin position="175"/>
        <end position="184"/>
    </location>
</feature>
<sequence length="206" mass="22234">MDNRPSSSPKPEGKRRAVEVLEVEDEDQRQARMHDVLARLDASSARPTASPGLPLPNLDGQPRLPLEPNSELLSRVQAFLPQLAESNAELADRVQNDPSSVDIENVTGDEAYIEMNLGLGVFEQRRGSDAAASQSDTDTDSDTNSDSSTESAYSTSSSESDGTDSDSSTEDAPPIDRSSSSRPIRPLPKRRPRITVIGDESNHSTS</sequence>
<evidence type="ECO:0000313" key="3">
    <source>
        <dbReference type="Proteomes" id="UP000076727"/>
    </source>
</evidence>
<accession>A0A165RTY7</accession>
<reference evidence="2 3" key="1">
    <citation type="journal article" date="2016" name="Mol. Biol. Evol.">
        <title>Comparative Genomics of Early-Diverging Mushroom-Forming Fungi Provides Insights into the Origins of Lignocellulose Decay Capabilities.</title>
        <authorList>
            <person name="Nagy L.G."/>
            <person name="Riley R."/>
            <person name="Tritt A."/>
            <person name="Adam C."/>
            <person name="Daum C."/>
            <person name="Floudas D."/>
            <person name="Sun H."/>
            <person name="Yadav J.S."/>
            <person name="Pangilinan J."/>
            <person name="Larsson K.H."/>
            <person name="Matsuura K."/>
            <person name="Barry K."/>
            <person name="Labutti K."/>
            <person name="Kuo R."/>
            <person name="Ohm R.A."/>
            <person name="Bhattacharya S.S."/>
            <person name="Shirouzu T."/>
            <person name="Yoshinaga Y."/>
            <person name="Martin F.M."/>
            <person name="Grigoriev I.V."/>
            <person name="Hibbett D.S."/>
        </authorList>
    </citation>
    <scope>NUCLEOTIDE SEQUENCE [LARGE SCALE GENOMIC DNA]</scope>
    <source>
        <strain evidence="2 3">L-15889</strain>
    </source>
</reference>
<name>A0A165RTY7_9APHY</name>
<dbReference type="OrthoDB" id="1112980at2759"/>
<dbReference type="PANTHER" id="PTHR28674">
    <property type="entry name" value="SIMILAR TO DNA SEGMENT, CHR 10, WAYNE STATE UNIVERSITY 102,-EXPRESSED"/>
    <property type="match status" value="1"/>
</dbReference>
<dbReference type="AlphaFoldDB" id="A0A165RTY7"/>
<feature type="region of interest" description="Disordered" evidence="1">
    <location>
        <begin position="125"/>
        <end position="206"/>
    </location>
</feature>
<dbReference type="GO" id="GO:0062064">
    <property type="term" value="F:box C/D methylation guide snoRNP complex binding"/>
    <property type="evidence" value="ECO:0007669"/>
    <property type="project" value="TreeGrafter"/>
</dbReference>
<protein>
    <submittedName>
        <fullName evidence="2">Uncharacterized protein</fullName>
    </submittedName>
</protein>
<evidence type="ECO:0000256" key="1">
    <source>
        <dbReference type="SAM" id="MobiDB-lite"/>
    </source>
</evidence>
<organism evidence="2 3">
    <name type="scientific">Daedalea quercina L-15889</name>
    <dbReference type="NCBI Taxonomy" id="1314783"/>
    <lineage>
        <taxon>Eukaryota</taxon>
        <taxon>Fungi</taxon>
        <taxon>Dikarya</taxon>
        <taxon>Basidiomycota</taxon>
        <taxon>Agaricomycotina</taxon>
        <taxon>Agaricomycetes</taxon>
        <taxon>Polyporales</taxon>
        <taxon>Fomitopsis</taxon>
    </lineage>
</organism>
<proteinExistence type="predicted"/>
<evidence type="ECO:0000313" key="2">
    <source>
        <dbReference type="EMBL" id="KZT71154.1"/>
    </source>
</evidence>
<keyword evidence="3" id="KW-1185">Reference proteome</keyword>
<dbReference type="Proteomes" id="UP000076727">
    <property type="component" value="Unassembled WGS sequence"/>
</dbReference>
<dbReference type="STRING" id="1314783.A0A165RTY7"/>
<dbReference type="GO" id="GO:0000492">
    <property type="term" value="P:box C/D snoRNP assembly"/>
    <property type="evidence" value="ECO:0007669"/>
    <property type="project" value="InterPro"/>
</dbReference>
<dbReference type="PANTHER" id="PTHR28674:SF1">
    <property type="entry name" value="NOP PROTEIN CHAPERONE 1"/>
    <property type="match status" value="1"/>
</dbReference>
<dbReference type="InterPro" id="IPR027921">
    <property type="entry name" value="NOPCHAP1"/>
</dbReference>
<feature type="region of interest" description="Disordered" evidence="1">
    <location>
        <begin position="42"/>
        <end position="67"/>
    </location>
</feature>
<feature type="compositionally biased region" description="Low complexity" evidence="1">
    <location>
        <begin position="144"/>
        <end position="160"/>
    </location>
</feature>
<gene>
    <name evidence="2" type="ORF">DAEQUDRAFT_724525</name>
</gene>